<dbReference type="Proteomes" id="UP000436088">
    <property type="component" value="Unassembled WGS sequence"/>
</dbReference>
<proteinExistence type="predicted"/>
<dbReference type="Pfam" id="PF01466">
    <property type="entry name" value="Skp1"/>
    <property type="match status" value="1"/>
</dbReference>
<protein>
    <submittedName>
        <fullName evidence="3">Nuclear transcription factor Y subunit C-2 isoform 1</fullName>
    </submittedName>
</protein>
<dbReference type="PANTHER" id="PTHR11165">
    <property type="entry name" value="SKP1"/>
    <property type="match status" value="1"/>
</dbReference>
<name>A0A6A2WM72_HIBSY</name>
<evidence type="ECO:0000313" key="4">
    <source>
        <dbReference type="Proteomes" id="UP000436088"/>
    </source>
</evidence>
<accession>A0A6A2WM72</accession>
<sequence length="69" mass="8079">MMVAANYLDAKELLEMLLQAVADKIKNKSVEYVRRYFGVENGYTAEEEAELRKRYEWAAFENVDPDDDI</sequence>
<dbReference type="InterPro" id="IPR011333">
    <property type="entry name" value="SKP1/BTB/POZ_sf"/>
</dbReference>
<dbReference type="InterPro" id="IPR016897">
    <property type="entry name" value="SKP1"/>
</dbReference>
<keyword evidence="4" id="KW-1185">Reference proteome</keyword>
<comment type="caution">
    <text evidence="3">The sequence shown here is derived from an EMBL/GenBank/DDBJ whole genome shotgun (WGS) entry which is preliminary data.</text>
</comment>
<dbReference type="AlphaFoldDB" id="A0A6A2WM72"/>
<comment type="pathway">
    <text evidence="1">Protein modification; protein ubiquitination.</text>
</comment>
<dbReference type="GO" id="GO:0016567">
    <property type="term" value="P:protein ubiquitination"/>
    <property type="evidence" value="ECO:0007669"/>
    <property type="project" value="UniProtKB-UniPathway"/>
</dbReference>
<dbReference type="InterPro" id="IPR016072">
    <property type="entry name" value="Skp1_comp_dimer"/>
</dbReference>
<dbReference type="SUPFAM" id="SSF81382">
    <property type="entry name" value="Skp1 dimerisation domain-like"/>
    <property type="match status" value="1"/>
</dbReference>
<dbReference type="InterPro" id="IPR036296">
    <property type="entry name" value="SKP1-like_dim_sf"/>
</dbReference>
<feature type="domain" description="SKP1 component dimerisation" evidence="2">
    <location>
        <begin position="11"/>
        <end position="58"/>
    </location>
</feature>
<reference evidence="3" key="1">
    <citation type="submission" date="2019-09" db="EMBL/GenBank/DDBJ databases">
        <title>Draft genome information of white flower Hibiscus syriacus.</title>
        <authorList>
            <person name="Kim Y.-M."/>
        </authorList>
    </citation>
    <scope>NUCLEOTIDE SEQUENCE [LARGE SCALE GENOMIC DNA]</scope>
    <source>
        <strain evidence="3">YM2019G1</strain>
    </source>
</reference>
<organism evidence="3 4">
    <name type="scientific">Hibiscus syriacus</name>
    <name type="common">Rose of Sharon</name>
    <dbReference type="NCBI Taxonomy" id="106335"/>
    <lineage>
        <taxon>Eukaryota</taxon>
        <taxon>Viridiplantae</taxon>
        <taxon>Streptophyta</taxon>
        <taxon>Embryophyta</taxon>
        <taxon>Tracheophyta</taxon>
        <taxon>Spermatophyta</taxon>
        <taxon>Magnoliopsida</taxon>
        <taxon>eudicotyledons</taxon>
        <taxon>Gunneridae</taxon>
        <taxon>Pentapetalae</taxon>
        <taxon>rosids</taxon>
        <taxon>malvids</taxon>
        <taxon>Malvales</taxon>
        <taxon>Malvaceae</taxon>
        <taxon>Malvoideae</taxon>
        <taxon>Hibiscus</taxon>
    </lineage>
</organism>
<evidence type="ECO:0000259" key="2">
    <source>
        <dbReference type="Pfam" id="PF01466"/>
    </source>
</evidence>
<evidence type="ECO:0000256" key="1">
    <source>
        <dbReference type="ARBA" id="ARBA00004906"/>
    </source>
</evidence>
<gene>
    <name evidence="3" type="ORF">F3Y22_tig00116925pilonHSYRG00019</name>
</gene>
<dbReference type="Gene3D" id="3.30.710.10">
    <property type="entry name" value="Potassium Channel Kv1.1, Chain A"/>
    <property type="match status" value="1"/>
</dbReference>
<dbReference type="GO" id="GO:0006511">
    <property type="term" value="P:ubiquitin-dependent protein catabolic process"/>
    <property type="evidence" value="ECO:0007669"/>
    <property type="project" value="InterPro"/>
</dbReference>
<evidence type="ECO:0000313" key="3">
    <source>
        <dbReference type="EMBL" id="KAE8661252.1"/>
    </source>
</evidence>
<dbReference type="EMBL" id="VEPZ02001723">
    <property type="protein sequence ID" value="KAE8661252.1"/>
    <property type="molecule type" value="Genomic_DNA"/>
</dbReference>
<dbReference type="UniPathway" id="UPA00143"/>